<dbReference type="PANTHER" id="PTHR38590">
    <property type="entry name" value="BLL0828 PROTEIN"/>
    <property type="match status" value="1"/>
</dbReference>
<feature type="domain" description="DUF559" evidence="1">
    <location>
        <begin position="6"/>
        <end position="110"/>
    </location>
</feature>
<organism evidence="2 3">
    <name type="scientific">Selenomonas ruminantium subsp. lactilytica (strain NBRC 103574 / TAM6421)</name>
    <dbReference type="NCBI Taxonomy" id="927704"/>
    <lineage>
        <taxon>Bacteria</taxon>
        <taxon>Bacillati</taxon>
        <taxon>Bacillota</taxon>
        <taxon>Negativicutes</taxon>
        <taxon>Selenomonadales</taxon>
        <taxon>Selenomonadaceae</taxon>
        <taxon>Selenomonas</taxon>
    </lineage>
</organism>
<dbReference type="CDD" id="cd01038">
    <property type="entry name" value="Endonuclease_DUF559"/>
    <property type="match status" value="1"/>
</dbReference>
<dbReference type="Proteomes" id="UP000007887">
    <property type="component" value="Chromosome"/>
</dbReference>
<dbReference type="SUPFAM" id="SSF52980">
    <property type="entry name" value="Restriction endonuclease-like"/>
    <property type="match status" value="1"/>
</dbReference>
<proteinExistence type="predicted"/>
<accession>I0GSX6</accession>
<name>I0GSX6_SELRL</name>
<gene>
    <name evidence="2" type="ordered locus">SELR_21550</name>
</gene>
<dbReference type="InterPro" id="IPR007569">
    <property type="entry name" value="DUF559"/>
</dbReference>
<protein>
    <recommendedName>
        <fullName evidence="1">DUF559 domain-containing protein</fullName>
    </recommendedName>
</protein>
<dbReference type="InterPro" id="IPR047216">
    <property type="entry name" value="Endonuclease_DUF559_bact"/>
</dbReference>
<dbReference type="eggNOG" id="COG2852">
    <property type="taxonomic scope" value="Bacteria"/>
</dbReference>
<dbReference type="OrthoDB" id="9798754at2"/>
<evidence type="ECO:0000313" key="2">
    <source>
        <dbReference type="EMBL" id="BAL83863.1"/>
    </source>
</evidence>
<dbReference type="RefSeq" id="WP_014425290.1">
    <property type="nucleotide sequence ID" value="NC_017068.1"/>
</dbReference>
<dbReference type="KEGG" id="sri:SELR_21550"/>
<reference evidence="2 3" key="1">
    <citation type="submission" date="2011-10" db="EMBL/GenBank/DDBJ databases">
        <title>Whole genome sequence of Selenomonas ruminantium subsp. lactilytica TAM6421.</title>
        <authorList>
            <person name="Oguchi A."/>
            <person name="Ankai A."/>
            <person name="Kaneko J."/>
            <person name="Yamada-Narita S."/>
            <person name="Fukui S."/>
            <person name="Takahashi M."/>
            <person name="Onodera T."/>
            <person name="Kojima S."/>
            <person name="Fushimi T."/>
            <person name="Abe N."/>
            <person name="Kamio Y."/>
            <person name="Yamazaki S."/>
            <person name="Fujita N."/>
        </authorList>
    </citation>
    <scope>NUCLEOTIDE SEQUENCE [LARGE SCALE GENOMIC DNA]</scope>
    <source>
        <strain evidence="3">NBRC 103574 / TAM6421</strain>
    </source>
</reference>
<dbReference type="EMBL" id="AP012292">
    <property type="protein sequence ID" value="BAL83863.1"/>
    <property type="molecule type" value="Genomic_DNA"/>
</dbReference>
<dbReference type="Pfam" id="PF04480">
    <property type="entry name" value="DUF559"/>
    <property type="match status" value="1"/>
</dbReference>
<dbReference type="AlphaFoldDB" id="I0GSX6"/>
<dbReference type="Gene3D" id="3.40.960.10">
    <property type="entry name" value="VSR Endonuclease"/>
    <property type="match status" value="1"/>
</dbReference>
<dbReference type="InterPro" id="IPR011335">
    <property type="entry name" value="Restrct_endonuc-II-like"/>
</dbReference>
<dbReference type="HOGENOM" id="CLU_107928_1_0_9"/>
<dbReference type="PANTHER" id="PTHR38590:SF1">
    <property type="entry name" value="BLL0828 PROTEIN"/>
    <property type="match status" value="1"/>
</dbReference>
<sequence>MYATNQAKQNAKNLRKNLTPEEKHLWYDYLQSYQLKFYKQRPFMNYILDFYCHQAKLAIEIDGAQHYETENRAYDEARTAELAKLGVCVLRFTNGDIKRKFAEVCAYIDMQVKEKLQKGK</sequence>
<dbReference type="PATRIC" id="fig|927704.6.peg.2232"/>
<evidence type="ECO:0000259" key="1">
    <source>
        <dbReference type="Pfam" id="PF04480"/>
    </source>
</evidence>
<evidence type="ECO:0000313" key="3">
    <source>
        <dbReference type="Proteomes" id="UP000007887"/>
    </source>
</evidence>